<dbReference type="InterPro" id="IPR019734">
    <property type="entry name" value="TPR_rpt"/>
</dbReference>
<dbReference type="EMBL" id="FNFV01000002">
    <property type="protein sequence ID" value="SDK35058.1"/>
    <property type="molecule type" value="Genomic_DNA"/>
</dbReference>
<evidence type="ECO:0000256" key="2">
    <source>
        <dbReference type="ARBA" id="ARBA00022803"/>
    </source>
</evidence>
<keyword evidence="1" id="KW-0677">Repeat</keyword>
<keyword evidence="2 3" id="KW-0802">TPR repeat</keyword>
<reference evidence="6" key="1">
    <citation type="submission" date="2016-10" db="EMBL/GenBank/DDBJ databases">
        <authorList>
            <person name="Varghese N."/>
            <person name="Submissions S."/>
        </authorList>
    </citation>
    <scope>NUCLEOTIDE SEQUENCE [LARGE SCALE GENOMIC DNA]</scope>
    <source>
        <strain evidence="6">CGMCC 1.10789</strain>
    </source>
</reference>
<dbReference type="SMART" id="SM00028">
    <property type="entry name" value="TPR"/>
    <property type="match status" value="3"/>
</dbReference>
<dbReference type="STRING" id="990712.SAMN05216257_102422"/>
<dbReference type="SUPFAM" id="SSF48452">
    <property type="entry name" value="TPR-like"/>
    <property type="match status" value="1"/>
</dbReference>
<accession>A0A1G9B6H6</accession>
<feature type="chain" id="PRO_5011597813" evidence="4">
    <location>
        <begin position="29"/>
        <end position="188"/>
    </location>
</feature>
<evidence type="ECO:0000313" key="6">
    <source>
        <dbReference type="Proteomes" id="UP000199328"/>
    </source>
</evidence>
<dbReference type="Proteomes" id="UP000199328">
    <property type="component" value="Unassembled WGS sequence"/>
</dbReference>
<evidence type="ECO:0000256" key="4">
    <source>
        <dbReference type="SAM" id="SignalP"/>
    </source>
</evidence>
<gene>
    <name evidence="5" type="ORF">SAMN05216257_102422</name>
</gene>
<dbReference type="PROSITE" id="PS50005">
    <property type="entry name" value="TPR"/>
    <property type="match status" value="1"/>
</dbReference>
<dbReference type="RefSeq" id="WP_170068405.1">
    <property type="nucleotide sequence ID" value="NZ_PVND01000003.1"/>
</dbReference>
<dbReference type="AlphaFoldDB" id="A0A1G9B6H6"/>
<evidence type="ECO:0000313" key="5">
    <source>
        <dbReference type="EMBL" id="SDK35058.1"/>
    </source>
</evidence>
<dbReference type="PANTHER" id="PTHR44858:SF1">
    <property type="entry name" value="UDP-N-ACETYLGLUCOSAMINE--PEPTIDE N-ACETYLGLUCOSAMINYLTRANSFERASE SPINDLY-RELATED"/>
    <property type="match status" value="1"/>
</dbReference>
<proteinExistence type="predicted"/>
<name>A0A1G9B6H6_9RHOB</name>
<dbReference type="InterPro" id="IPR011990">
    <property type="entry name" value="TPR-like_helical_dom_sf"/>
</dbReference>
<keyword evidence="4" id="KW-0732">Signal</keyword>
<dbReference type="Gene3D" id="1.25.40.10">
    <property type="entry name" value="Tetratricopeptide repeat domain"/>
    <property type="match status" value="1"/>
</dbReference>
<evidence type="ECO:0000256" key="1">
    <source>
        <dbReference type="ARBA" id="ARBA00022737"/>
    </source>
</evidence>
<evidence type="ECO:0000256" key="3">
    <source>
        <dbReference type="PROSITE-ProRule" id="PRU00339"/>
    </source>
</evidence>
<feature type="repeat" description="TPR" evidence="3">
    <location>
        <begin position="102"/>
        <end position="135"/>
    </location>
</feature>
<keyword evidence="6" id="KW-1185">Reference proteome</keyword>
<dbReference type="PANTHER" id="PTHR44858">
    <property type="entry name" value="TETRATRICOPEPTIDE REPEAT PROTEIN 6"/>
    <property type="match status" value="1"/>
</dbReference>
<protein>
    <submittedName>
        <fullName evidence="5">Tetratricopeptide repeat-containing protein</fullName>
    </submittedName>
</protein>
<sequence>MDTRPAFLKPVVAAALAAVLALVPFGGAAQERDVERLLEELADPDNANWEATERQIEAIWSRSGSAAMDLLLERGRKALEAEEFDAAIEHLTALIDHAPDFAEAYNARALAYFHKGLHGPALDDLARALALNPRHFGALVGVAVMFEEIGMQEAALEAWRALEAIHPHHPQLREALERLEKATAGTAL</sequence>
<feature type="signal peptide" evidence="4">
    <location>
        <begin position="1"/>
        <end position="28"/>
    </location>
</feature>
<dbReference type="InterPro" id="IPR050498">
    <property type="entry name" value="Ycf3"/>
</dbReference>
<organism evidence="5 6">
    <name type="scientific">Meinhardsimonia xiamenensis</name>
    <dbReference type="NCBI Taxonomy" id="990712"/>
    <lineage>
        <taxon>Bacteria</taxon>
        <taxon>Pseudomonadati</taxon>
        <taxon>Pseudomonadota</taxon>
        <taxon>Alphaproteobacteria</taxon>
        <taxon>Rhodobacterales</taxon>
        <taxon>Paracoccaceae</taxon>
        <taxon>Meinhardsimonia</taxon>
    </lineage>
</organism>